<evidence type="ECO:0000313" key="1">
    <source>
        <dbReference type="EMBL" id="GAI95726.1"/>
    </source>
</evidence>
<proteinExistence type="predicted"/>
<accession>X1TWG9</accession>
<gene>
    <name evidence="1" type="ORF">S12H4_35051</name>
</gene>
<name>X1TWG9_9ZZZZ</name>
<organism evidence="1">
    <name type="scientific">marine sediment metagenome</name>
    <dbReference type="NCBI Taxonomy" id="412755"/>
    <lineage>
        <taxon>unclassified sequences</taxon>
        <taxon>metagenomes</taxon>
        <taxon>ecological metagenomes</taxon>
    </lineage>
</organism>
<evidence type="ECO:0008006" key="2">
    <source>
        <dbReference type="Google" id="ProtNLM"/>
    </source>
</evidence>
<reference evidence="1" key="1">
    <citation type="journal article" date="2014" name="Front. Microbiol.">
        <title>High frequency of phylogenetically diverse reductive dehalogenase-homologous genes in deep subseafloor sedimentary metagenomes.</title>
        <authorList>
            <person name="Kawai M."/>
            <person name="Futagami T."/>
            <person name="Toyoda A."/>
            <person name="Takaki Y."/>
            <person name="Nishi S."/>
            <person name="Hori S."/>
            <person name="Arai W."/>
            <person name="Tsubouchi T."/>
            <person name="Morono Y."/>
            <person name="Uchiyama I."/>
            <person name="Ito T."/>
            <person name="Fujiyama A."/>
            <person name="Inagaki F."/>
            <person name="Takami H."/>
        </authorList>
    </citation>
    <scope>NUCLEOTIDE SEQUENCE</scope>
    <source>
        <strain evidence="1">Expedition CK06-06</strain>
    </source>
</reference>
<sequence>MFEKLPNPRHLVLTFRSVKHIDADYIRWCFACFVKLEHRKFWKELTYGAITGFEVTRGANGFHPHLHAYVSSKVGRLPIEQIRSAWLSITGANWCRITPVLFDWRRAVSEVVKYPLKIADFYNEPEAFAEYVGAIDGVRLVRGYGAFSRLAEKFKPSGKLSEIPCPVCGQKGFVEKIASYQPACDFKRAPWGWQYLPNAPP</sequence>
<protein>
    <recommendedName>
        <fullName evidence="2">Replication protein</fullName>
    </recommendedName>
</protein>
<dbReference type="AlphaFoldDB" id="X1TWG9"/>
<dbReference type="EMBL" id="BARW01020788">
    <property type="protein sequence ID" value="GAI95726.1"/>
    <property type="molecule type" value="Genomic_DNA"/>
</dbReference>
<comment type="caution">
    <text evidence="1">The sequence shown here is derived from an EMBL/GenBank/DDBJ whole genome shotgun (WGS) entry which is preliminary data.</text>
</comment>